<dbReference type="AlphaFoldDB" id="A0A371DCD0"/>
<organism evidence="2 3">
    <name type="scientific">Lentinus brumalis</name>
    <dbReference type="NCBI Taxonomy" id="2498619"/>
    <lineage>
        <taxon>Eukaryota</taxon>
        <taxon>Fungi</taxon>
        <taxon>Dikarya</taxon>
        <taxon>Basidiomycota</taxon>
        <taxon>Agaricomycotina</taxon>
        <taxon>Agaricomycetes</taxon>
        <taxon>Polyporales</taxon>
        <taxon>Polyporaceae</taxon>
        <taxon>Lentinus</taxon>
    </lineage>
</organism>
<evidence type="ECO:0000313" key="3">
    <source>
        <dbReference type="Proteomes" id="UP000256964"/>
    </source>
</evidence>
<protein>
    <submittedName>
        <fullName evidence="2">Uncharacterized protein</fullName>
    </submittedName>
</protein>
<evidence type="ECO:0000313" key="2">
    <source>
        <dbReference type="EMBL" id="RDX50170.1"/>
    </source>
</evidence>
<evidence type="ECO:0000256" key="1">
    <source>
        <dbReference type="SAM" id="MobiDB-lite"/>
    </source>
</evidence>
<accession>A0A371DCD0</accession>
<feature type="compositionally biased region" description="Pro residues" evidence="1">
    <location>
        <begin position="38"/>
        <end position="47"/>
    </location>
</feature>
<dbReference type="STRING" id="139420.A0A371DCD0"/>
<dbReference type="Proteomes" id="UP000256964">
    <property type="component" value="Unassembled WGS sequence"/>
</dbReference>
<dbReference type="OrthoDB" id="3018737at2759"/>
<feature type="region of interest" description="Disordered" evidence="1">
    <location>
        <begin position="36"/>
        <end position="79"/>
    </location>
</feature>
<name>A0A371DCD0_9APHY</name>
<keyword evidence="3" id="KW-1185">Reference proteome</keyword>
<reference evidence="2 3" key="1">
    <citation type="journal article" date="2018" name="Biotechnol. Biofuels">
        <title>Integrative visual omics of the white-rot fungus Polyporus brumalis exposes the biotechnological potential of its oxidative enzymes for delignifying raw plant biomass.</title>
        <authorList>
            <person name="Miyauchi S."/>
            <person name="Rancon A."/>
            <person name="Drula E."/>
            <person name="Hage H."/>
            <person name="Chaduli D."/>
            <person name="Favel A."/>
            <person name="Grisel S."/>
            <person name="Henrissat B."/>
            <person name="Herpoel-Gimbert I."/>
            <person name="Ruiz-Duenas F.J."/>
            <person name="Chevret D."/>
            <person name="Hainaut M."/>
            <person name="Lin J."/>
            <person name="Wang M."/>
            <person name="Pangilinan J."/>
            <person name="Lipzen A."/>
            <person name="Lesage-Meessen L."/>
            <person name="Navarro D."/>
            <person name="Riley R."/>
            <person name="Grigoriev I.V."/>
            <person name="Zhou S."/>
            <person name="Raouche S."/>
            <person name="Rosso M.N."/>
        </authorList>
    </citation>
    <scope>NUCLEOTIDE SEQUENCE [LARGE SCALE GENOMIC DNA]</scope>
    <source>
        <strain evidence="2 3">BRFM 1820</strain>
    </source>
</reference>
<feature type="compositionally biased region" description="Low complexity" evidence="1">
    <location>
        <begin position="59"/>
        <end position="73"/>
    </location>
</feature>
<gene>
    <name evidence="2" type="ORF">OH76DRAFT_1403059</name>
</gene>
<dbReference type="EMBL" id="KZ857401">
    <property type="protein sequence ID" value="RDX50170.1"/>
    <property type="molecule type" value="Genomic_DNA"/>
</dbReference>
<sequence length="144" mass="15888">MLPVDISQSPLLSGGLLPFPSDLFATLAGPLPTITIGPCPPSSPSPRPGAARLGAVRQPSKPRSKLSSPRTPSAPIRPKHLTSLFELLENMEHDMASEVRRVRLGIQETRLLVQACREDSVAREIARQRKLERQRERDENLQSL</sequence>
<proteinExistence type="predicted"/>